<dbReference type="InterPro" id="IPR036188">
    <property type="entry name" value="FAD/NAD-bd_sf"/>
</dbReference>
<evidence type="ECO:0000313" key="2">
    <source>
        <dbReference type="EMBL" id="NYI72304.1"/>
    </source>
</evidence>
<organism evidence="2 3">
    <name type="scientific">Naumannella cuiyingiana</name>
    <dbReference type="NCBI Taxonomy" id="1347891"/>
    <lineage>
        <taxon>Bacteria</taxon>
        <taxon>Bacillati</taxon>
        <taxon>Actinomycetota</taxon>
        <taxon>Actinomycetes</taxon>
        <taxon>Propionibacteriales</taxon>
        <taxon>Propionibacteriaceae</taxon>
        <taxon>Naumannella</taxon>
    </lineage>
</organism>
<dbReference type="GO" id="GO:0050660">
    <property type="term" value="F:flavin adenine dinucleotide binding"/>
    <property type="evidence" value="ECO:0007669"/>
    <property type="project" value="TreeGrafter"/>
</dbReference>
<comment type="caution">
    <text evidence="2">The sequence shown here is derived from an EMBL/GenBank/DDBJ whole genome shotgun (WGS) entry which is preliminary data.</text>
</comment>
<protein>
    <submittedName>
        <fullName evidence="2">Putative flavoprotein involved in K+ transport</fullName>
    </submittedName>
</protein>
<gene>
    <name evidence="2" type="ORF">GGQ54_002864</name>
</gene>
<keyword evidence="1" id="KW-0560">Oxidoreductase</keyword>
<evidence type="ECO:0000256" key="1">
    <source>
        <dbReference type="ARBA" id="ARBA00023002"/>
    </source>
</evidence>
<dbReference type="PRINTS" id="PR00469">
    <property type="entry name" value="PNDRDTASEII"/>
</dbReference>
<dbReference type="PANTHER" id="PTHR43539:SF78">
    <property type="entry name" value="FLAVIN-CONTAINING MONOOXYGENASE"/>
    <property type="match status" value="1"/>
</dbReference>
<dbReference type="GO" id="GO:0004497">
    <property type="term" value="F:monooxygenase activity"/>
    <property type="evidence" value="ECO:0007669"/>
    <property type="project" value="TreeGrafter"/>
</dbReference>
<dbReference type="InterPro" id="IPR050982">
    <property type="entry name" value="Auxin_biosynth/cation_transpt"/>
</dbReference>
<reference evidence="2 3" key="1">
    <citation type="submission" date="2020-07" db="EMBL/GenBank/DDBJ databases">
        <title>Sequencing the genomes of 1000 actinobacteria strains.</title>
        <authorList>
            <person name="Klenk H.-P."/>
        </authorList>
    </citation>
    <scope>NUCLEOTIDE SEQUENCE [LARGE SCALE GENOMIC DNA]</scope>
    <source>
        <strain evidence="2 3">DSM 103164</strain>
    </source>
</reference>
<keyword evidence="3" id="KW-1185">Reference proteome</keyword>
<name>A0A7Z0IM27_9ACTN</name>
<dbReference type="RefSeq" id="WP_029144353.1">
    <property type="nucleotide sequence ID" value="NZ_JACBZS010000001.1"/>
</dbReference>
<dbReference type="SUPFAM" id="SSF51905">
    <property type="entry name" value="FAD/NAD(P)-binding domain"/>
    <property type="match status" value="2"/>
</dbReference>
<dbReference type="Pfam" id="PF13738">
    <property type="entry name" value="Pyr_redox_3"/>
    <property type="match status" value="1"/>
</dbReference>
<dbReference type="Proteomes" id="UP000527616">
    <property type="component" value="Unassembled WGS sequence"/>
</dbReference>
<evidence type="ECO:0000313" key="3">
    <source>
        <dbReference type="Proteomes" id="UP000527616"/>
    </source>
</evidence>
<dbReference type="EMBL" id="JACBZS010000001">
    <property type="protein sequence ID" value="NYI72304.1"/>
    <property type="molecule type" value="Genomic_DNA"/>
</dbReference>
<accession>A0A7Z0IM27</accession>
<dbReference type="AlphaFoldDB" id="A0A7Z0IM27"/>
<dbReference type="Gene3D" id="3.50.50.60">
    <property type="entry name" value="FAD/NAD(P)-binding domain"/>
    <property type="match status" value="1"/>
</dbReference>
<sequence>MTAVDHEVLVVGGGQAGLAVGYHLLQRDVDFLIVDAGPAIGHSWRSRWDSLKLFTPAQYANLPGRAFPAPTDTYPGRDQVADYLGSYATWLEPPLRLNTRLTRLETSGDHFRARTAAGSTITARQVVIATGPFSQPFVPPVATGLAAVVQVHTADYRNPTRFPDGVVLVVGGGNSGFQIAAELASAGRRVVLSEGRQNACVPQRPLGRDIFWWQDRLGLLRVAANSPLGRKMQANDGTVIGSSRRQLTQRGVSFRPRLVGGQGRLVGFSDGSSLQVDAVLWATGFVIDDSWIGIDGVLDDWSRLRHERGVVTGAAGLYTVGRPWQTTIGSALLGFVQHDARTIAQQITTTLPGHS</sequence>
<proteinExistence type="predicted"/>
<dbReference type="PRINTS" id="PR00368">
    <property type="entry name" value="FADPNR"/>
</dbReference>
<dbReference type="PANTHER" id="PTHR43539">
    <property type="entry name" value="FLAVIN-BINDING MONOOXYGENASE-LIKE PROTEIN (AFU_ORTHOLOGUE AFUA_4G09220)"/>
    <property type="match status" value="1"/>
</dbReference>